<dbReference type="InterPro" id="IPR000387">
    <property type="entry name" value="Tyr_Pase_dom"/>
</dbReference>
<evidence type="ECO:0000256" key="4">
    <source>
        <dbReference type="ARBA" id="ARBA00023098"/>
    </source>
</evidence>
<evidence type="ECO:0000256" key="3">
    <source>
        <dbReference type="ARBA" id="ARBA00022912"/>
    </source>
</evidence>
<evidence type="ECO:0000259" key="6">
    <source>
        <dbReference type="PROSITE" id="PS51181"/>
    </source>
</evidence>
<organism evidence="8 9">
    <name type="scientific">Kingdonia uniflora</name>
    <dbReference type="NCBI Taxonomy" id="39325"/>
    <lineage>
        <taxon>Eukaryota</taxon>
        <taxon>Viridiplantae</taxon>
        <taxon>Streptophyta</taxon>
        <taxon>Embryophyta</taxon>
        <taxon>Tracheophyta</taxon>
        <taxon>Spermatophyta</taxon>
        <taxon>Magnoliopsida</taxon>
        <taxon>Ranunculales</taxon>
        <taxon>Circaeasteraceae</taxon>
        <taxon>Kingdonia</taxon>
    </lineage>
</organism>
<dbReference type="EMBL" id="JACGCM010000455">
    <property type="protein sequence ID" value="KAF6171740.1"/>
    <property type="molecule type" value="Genomic_DNA"/>
</dbReference>
<dbReference type="InterPro" id="IPR057023">
    <property type="entry name" value="PTP-SAK"/>
</dbReference>
<feature type="domain" description="Phosphatase tensin-type" evidence="6">
    <location>
        <begin position="44"/>
        <end position="213"/>
    </location>
</feature>
<comment type="similarity">
    <text evidence="1">Belongs to the PTEN phosphatase protein family.</text>
</comment>
<dbReference type="AlphaFoldDB" id="A0A7J7NXE4"/>
<dbReference type="InterPro" id="IPR051281">
    <property type="entry name" value="Dual-spec_lipid-protein_phosph"/>
</dbReference>
<dbReference type="OrthoDB" id="266663at2759"/>
<feature type="domain" description="C2 tensin-type" evidence="7">
    <location>
        <begin position="244"/>
        <end position="399"/>
    </location>
</feature>
<dbReference type="CDD" id="cd14509">
    <property type="entry name" value="PTP_PTEN"/>
    <property type="match status" value="1"/>
</dbReference>
<dbReference type="Gene3D" id="2.60.40.1110">
    <property type="match status" value="1"/>
</dbReference>
<dbReference type="GO" id="GO:0016314">
    <property type="term" value="F:phosphatidylinositol-3,4,5-trisphosphate 3-phosphatase activity"/>
    <property type="evidence" value="ECO:0007669"/>
    <property type="project" value="TreeGrafter"/>
</dbReference>
<dbReference type="PROSITE" id="PS51182">
    <property type="entry name" value="C2_TENSIN"/>
    <property type="match status" value="1"/>
</dbReference>
<feature type="domain" description="Tyrosine specific protein phosphatases" evidence="5">
    <location>
        <begin position="132"/>
        <end position="187"/>
    </location>
</feature>
<gene>
    <name evidence="8" type="ORF">GIB67_007261</name>
</gene>
<dbReference type="PROSITE" id="PS50056">
    <property type="entry name" value="TYR_PHOSPHATASE_2"/>
    <property type="match status" value="1"/>
</dbReference>
<evidence type="ECO:0000259" key="5">
    <source>
        <dbReference type="PROSITE" id="PS50056"/>
    </source>
</evidence>
<dbReference type="SUPFAM" id="SSF49562">
    <property type="entry name" value="C2 domain (Calcium/lipid-binding domain, CaLB)"/>
    <property type="match status" value="1"/>
</dbReference>
<evidence type="ECO:0000256" key="1">
    <source>
        <dbReference type="ARBA" id="ARBA00007881"/>
    </source>
</evidence>
<reference evidence="8 9" key="1">
    <citation type="journal article" date="2020" name="IScience">
        <title>Genome Sequencing of the Endangered Kingdonia uniflora (Circaeasteraceae, Ranunculales) Reveals Potential Mechanisms of Evolutionary Specialization.</title>
        <authorList>
            <person name="Sun Y."/>
            <person name="Deng T."/>
            <person name="Zhang A."/>
            <person name="Moore M.J."/>
            <person name="Landis J.B."/>
            <person name="Lin N."/>
            <person name="Zhang H."/>
            <person name="Zhang X."/>
            <person name="Huang J."/>
            <person name="Zhang X."/>
            <person name="Sun H."/>
            <person name="Wang H."/>
        </authorList>
    </citation>
    <scope>NUCLEOTIDE SEQUENCE [LARGE SCALE GENOMIC DNA]</scope>
    <source>
        <strain evidence="8">TB1705</strain>
        <tissue evidence="8">Leaf</tissue>
    </source>
</reference>
<proteinExistence type="inferred from homology"/>
<accession>A0A7J7NXE4</accession>
<keyword evidence="9" id="KW-1185">Reference proteome</keyword>
<sequence length="419" mass="48060">MGSKVSKPGSVKPGNAMVVHNQFNLLHYLMKSFFIRHLVSKQRRRMLVGGYDLDMSYITDRLLAMSFPAERMRAMYRNPMWQVKSVLDMRHSGHYKVYNLCIEQSYDSSHFHGRVEMFPFDDNHVPPLKMMKLFCESVHSWLSLDPENIAVIHCMAGKGRTGLMVCAYLVYCGMSAEESLQLYASRRMINKEGVSIPSQRRYVGYWSKILTASNEVGDVPPDVKLPDPCSRELRRIRLYDTASSNGVFFVVSELQEVPGQVYQPSVEVAKSCCRVIKQGFHRTYSPRYFLSFVDNDEDERIAEAETPRVVVQMDTESPVIYQKTCLDYYFDKPLRVTGDVRVIFYQKMIGGRLFYACFNTAFITSCLLQFTVQDLDKVGYKGRSICGSSFCLELLFGPANGKHQLSPPIDDENFSDDLF</sequence>
<dbReference type="PROSITE" id="PS51181">
    <property type="entry name" value="PPASE_TENSIN"/>
    <property type="match status" value="1"/>
</dbReference>
<dbReference type="PANTHER" id="PTHR12305">
    <property type="entry name" value="PHOSPHATASE WITH HOMOLOGY TO TENSIN"/>
    <property type="match status" value="1"/>
</dbReference>
<keyword evidence="4" id="KW-0443">Lipid metabolism</keyword>
<evidence type="ECO:0000313" key="8">
    <source>
        <dbReference type="EMBL" id="KAF6171740.1"/>
    </source>
</evidence>
<dbReference type="SUPFAM" id="SSF52799">
    <property type="entry name" value="(Phosphotyrosine protein) phosphatases II"/>
    <property type="match status" value="1"/>
</dbReference>
<protein>
    <submittedName>
        <fullName evidence="8">Uncharacterized protein</fullName>
    </submittedName>
</protein>
<dbReference type="GO" id="GO:0004725">
    <property type="term" value="F:protein tyrosine phosphatase activity"/>
    <property type="evidence" value="ECO:0007669"/>
    <property type="project" value="TreeGrafter"/>
</dbReference>
<keyword evidence="2" id="KW-0378">Hydrolase</keyword>
<comment type="caution">
    <text evidence="8">The sequence shown here is derived from an EMBL/GenBank/DDBJ whole genome shotgun (WGS) entry which is preliminary data.</text>
</comment>
<keyword evidence="3" id="KW-0904">Protein phosphatase</keyword>
<dbReference type="InterPro" id="IPR029021">
    <property type="entry name" value="Prot-tyrosine_phosphatase-like"/>
</dbReference>
<dbReference type="Proteomes" id="UP000541444">
    <property type="component" value="Unassembled WGS sequence"/>
</dbReference>
<dbReference type="InterPro" id="IPR035892">
    <property type="entry name" value="C2_domain_sf"/>
</dbReference>
<dbReference type="InterPro" id="IPR016130">
    <property type="entry name" value="Tyr_Pase_AS"/>
</dbReference>
<dbReference type="InterPro" id="IPR029023">
    <property type="entry name" value="Tensin_phosphatase"/>
</dbReference>
<evidence type="ECO:0000256" key="2">
    <source>
        <dbReference type="ARBA" id="ARBA00022801"/>
    </source>
</evidence>
<evidence type="ECO:0000259" key="7">
    <source>
        <dbReference type="PROSITE" id="PS51182"/>
    </source>
</evidence>
<dbReference type="PROSITE" id="PS00383">
    <property type="entry name" value="TYR_PHOSPHATASE_1"/>
    <property type="match status" value="1"/>
</dbReference>
<dbReference type="PANTHER" id="PTHR12305:SF60">
    <property type="entry name" value="PHOSPHATIDYLINOSITOL 3,4,5-TRISPHOSPHATE 3-PHOSPHATASE TPTE2-RELATED"/>
    <property type="match status" value="1"/>
</dbReference>
<dbReference type="Gene3D" id="3.90.190.10">
    <property type="entry name" value="Protein tyrosine phosphatase superfamily"/>
    <property type="match status" value="1"/>
</dbReference>
<evidence type="ECO:0000313" key="9">
    <source>
        <dbReference type="Proteomes" id="UP000541444"/>
    </source>
</evidence>
<dbReference type="InterPro" id="IPR014020">
    <property type="entry name" value="Tensin_C2-dom"/>
</dbReference>
<dbReference type="SMART" id="SM01326">
    <property type="entry name" value="PTEN_C2"/>
    <property type="match status" value="1"/>
</dbReference>
<dbReference type="InterPro" id="IPR045101">
    <property type="entry name" value="PTP_PTEN"/>
</dbReference>
<dbReference type="FunFam" id="3.90.190.10:FF:000029">
    <property type="entry name" value="Phosphatidylinositol 3,4,5-trisphosphate 3-phosphatase and dual-specificity protein phosphatase PTEN"/>
    <property type="match status" value="1"/>
</dbReference>
<dbReference type="Pfam" id="PF22784">
    <property type="entry name" value="PTP-SAK"/>
    <property type="match status" value="1"/>
</dbReference>
<dbReference type="GO" id="GO:0046856">
    <property type="term" value="P:phosphatidylinositol dephosphorylation"/>
    <property type="evidence" value="ECO:0007669"/>
    <property type="project" value="TreeGrafter"/>
</dbReference>
<dbReference type="Pfam" id="PF10409">
    <property type="entry name" value="PTEN_C2"/>
    <property type="match status" value="1"/>
</dbReference>
<dbReference type="GO" id="GO:0005829">
    <property type="term" value="C:cytosol"/>
    <property type="evidence" value="ECO:0007669"/>
    <property type="project" value="TreeGrafter"/>
</dbReference>
<name>A0A7J7NXE4_9MAGN</name>